<evidence type="ECO:0000313" key="3">
    <source>
        <dbReference type="Proteomes" id="UP000094444"/>
    </source>
</evidence>
<evidence type="ECO:0008006" key="4">
    <source>
        <dbReference type="Google" id="ProtNLM"/>
    </source>
</evidence>
<accession>A0A2P5I2R0</accession>
<dbReference type="EMBL" id="MAVT02000331">
    <property type="protein sequence ID" value="POS76796.1"/>
    <property type="molecule type" value="Genomic_DNA"/>
</dbReference>
<feature type="compositionally biased region" description="Basic and acidic residues" evidence="1">
    <location>
        <begin position="8"/>
        <end position="18"/>
    </location>
</feature>
<organism evidence="2 3">
    <name type="scientific">Diaporthe helianthi</name>
    <dbReference type="NCBI Taxonomy" id="158607"/>
    <lineage>
        <taxon>Eukaryota</taxon>
        <taxon>Fungi</taxon>
        <taxon>Dikarya</taxon>
        <taxon>Ascomycota</taxon>
        <taxon>Pezizomycotina</taxon>
        <taxon>Sordariomycetes</taxon>
        <taxon>Sordariomycetidae</taxon>
        <taxon>Diaporthales</taxon>
        <taxon>Diaporthaceae</taxon>
        <taxon>Diaporthe</taxon>
    </lineage>
</organism>
<feature type="region of interest" description="Disordered" evidence="1">
    <location>
        <begin position="138"/>
        <end position="170"/>
    </location>
</feature>
<evidence type="ECO:0000313" key="2">
    <source>
        <dbReference type="EMBL" id="POS76796.1"/>
    </source>
</evidence>
<feature type="region of interest" description="Disordered" evidence="1">
    <location>
        <begin position="1"/>
        <end position="21"/>
    </location>
</feature>
<gene>
    <name evidence="2" type="ORF">DHEL01_v204810</name>
</gene>
<comment type="caution">
    <text evidence="2">The sequence shown here is derived from an EMBL/GenBank/DDBJ whole genome shotgun (WGS) entry which is preliminary data.</text>
</comment>
<dbReference type="AlphaFoldDB" id="A0A2P5I2R0"/>
<proteinExistence type="predicted"/>
<protein>
    <recommendedName>
        <fullName evidence="4">Carrier domain-containing protein</fullName>
    </recommendedName>
</protein>
<dbReference type="Proteomes" id="UP000094444">
    <property type="component" value="Unassembled WGS sequence"/>
</dbReference>
<reference evidence="2" key="1">
    <citation type="submission" date="2017-09" db="EMBL/GenBank/DDBJ databases">
        <title>Polyketide synthases of a Diaporthe helianthi virulent isolate.</title>
        <authorList>
            <person name="Baroncelli R."/>
        </authorList>
    </citation>
    <scope>NUCLEOTIDE SEQUENCE [LARGE SCALE GENOMIC DNA]</scope>
    <source>
        <strain evidence="2">7/96</strain>
    </source>
</reference>
<evidence type="ECO:0000256" key="1">
    <source>
        <dbReference type="SAM" id="MobiDB-lite"/>
    </source>
</evidence>
<name>A0A2P5I2R0_DIAHE</name>
<dbReference type="InParanoid" id="A0A2P5I2R0"/>
<feature type="compositionally biased region" description="Basic and acidic residues" evidence="1">
    <location>
        <begin position="158"/>
        <end position="170"/>
    </location>
</feature>
<sequence length="241" mass="25703">MARTPTDTQHRRTGEGKIEGPLGAEVSMQIPSLVDLGGGRAGVLVEGVRPSAVGKGRAAWCGRPIRCRRQGRRLGGGVGLDDLLQRTDLNGVLEAISYHLITEINAEGCTDGEKAVVLAELIVLGAQMSEVIDEKVKDHKEEPSSPLPAAAVRQQAKGFHENGPGERERDPQVIMDRRMMTTGSDPLHLADNMVIANMGVDSITAIELVSEVRKLGGTLPAAFVPSPYCSGRLRDLPTVSS</sequence>
<keyword evidence="3" id="KW-1185">Reference proteome</keyword>